<organism evidence="1 2">
    <name type="scientific">Methylobacterium haplocladii</name>
    <dbReference type="NCBI Taxonomy" id="1176176"/>
    <lineage>
        <taxon>Bacteria</taxon>
        <taxon>Pseudomonadati</taxon>
        <taxon>Pseudomonadota</taxon>
        <taxon>Alphaproteobacteria</taxon>
        <taxon>Hyphomicrobiales</taxon>
        <taxon>Methylobacteriaceae</taxon>
        <taxon>Methylobacterium</taxon>
    </lineage>
</organism>
<dbReference type="Proteomes" id="UP000321258">
    <property type="component" value="Unassembled WGS sequence"/>
</dbReference>
<dbReference type="AlphaFoldDB" id="A0A512ISU7"/>
<name>A0A512ISU7_9HYPH</name>
<dbReference type="InterPro" id="IPR013785">
    <property type="entry name" value="Aldolase_TIM"/>
</dbReference>
<dbReference type="OrthoDB" id="9769559at2"/>
<protein>
    <submittedName>
        <fullName evidence="1">Uncharacterized protein</fullName>
    </submittedName>
</protein>
<reference evidence="1 2" key="1">
    <citation type="submission" date="2019-07" db="EMBL/GenBank/DDBJ databases">
        <title>Whole genome shotgun sequence of Methylobacterium haplocladii NBRC 107714.</title>
        <authorList>
            <person name="Hosoyama A."/>
            <person name="Uohara A."/>
            <person name="Ohji S."/>
            <person name="Ichikawa N."/>
        </authorList>
    </citation>
    <scope>NUCLEOTIDE SEQUENCE [LARGE SCALE GENOMIC DNA]</scope>
    <source>
        <strain evidence="1 2">NBRC 107714</strain>
    </source>
</reference>
<sequence length="148" mass="15327">MGDAGAWFPRAGSPLAAEFGARTIEMKLPTDHIERGAARKVYEKAGVPSGSARPKHVLQCAFDGRRISIVSGGGAAEDAPFLDDSRAIQTGGGSGSTIGHNAFRRSKAEALDLLGQVAEICAGRTGLARGGYGGLPKARRLWSLGVIP</sequence>
<accession>A0A512ISU7</accession>
<dbReference type="RefSeq" id="WP_147080241.1">
    <property type="nucleotide sequence ID" value="NZ_BJZT01000034.1"/>
</dbReference>
<evidence type="ECO:0000313" key="1">
    <source>
        <dbReference type="EMBL" id="GEP00709.1"/>
    </source>
</evidence>
<proteinExistence type="predicted"/>
<evidence type="ECO:0000313" key="2">
    <source>
        <dbReference type="Proteomes" id="UP000321258"/>
    </source>
</evidence>
<gene>
    <name evidence="1" type="ORF">MHA02_30960</name>
</gene>
<dbReference type="Gene3D" id="3.20.20.70">
    <property type="entry name" value="Aldolase class I"/>
    <property type="match status" value="1"/>
</dbReference>
<keyword evidence="2" id="KW-1185">Reference proteome</keyword>
<comment type="caution">
    <text evidence="1">The sequence shown here is derived from an EMBL/GenBank/DDBJ whole genome shotgun (WGS) entry which is preliminary data.</text>
</comment>
<dbReference type="EMBL" id="BJZT01000034">
    <property type="protein sequence ID" value="GEP00709.1"/>
    <property type="molecule type" value="Genomic_DNA"/>
</dbReference>